<name>A0ABD5PNP8_9EURY</name>
<dbReference type="Pfam" id="PF20127">
    <property type="entry name" value="DUF6517"/>
    <property type="match status" value="1"/>
</dbReference>
<dbReference type="EMBL" id="JBHSFA010000005">
    <property type="protein sequence ID" value="MFC4542058.1"/>
    <property type="molecule type" value="Genomic_DNA"/>
</dbReference>
<protein>
    <submittedName>
        <fullName evidence="1">DUF6517 family protein</fullName>
    </submittedName>
</protein>
<dbReference type="AlphaFoldDB" id="A0ABD5PNP8"/>
<sequence>MTTSRRAFLAAGASLGLAATAGCLDFVQGNEPLEFHADRVAPAQSALEDTEYEERAIEKETIEESVEAGVEREVRATVWLSSYTKEMAYQDEQQEASLFTAISIPGMEVAGRSFNPIDDMTNEELLDEFVDEMDGEHGQVEDLDHQETYTLEVLDGTRDVDVFLGETEFQGERVDVELRMTSFDHEGDILVLLGSYPEMLADEGPTIDDLMKSVEHPAEN</sequence>
<organism evidence="1 2">
    <name type="scientific">Halosolutus amylolyticus</name>
    <dbReference type="NCBI Taxonomy" id="2932267"/>
    <lineage>
        <taxon>Archaea</taxon>
        <taxon>Methanobacteriati</taxon>
        <taxon>Methanobacteriota</taxon>
        <taxon>Stenosarchaea group</taxon>
        <taxon>Halobacteria</taxon>
        <taxon>Halobacteriales</taxon>
        <taxon>Natrialbaceae</taxon>
        <taxon>Halosolutus</taxon>
    </lineage>
</organism>
<keyword evidence="2" id="KW-1185">Reference proteome</keyword>
<reference evidence="1 2" key="1">
    <citation type="journal article" date="2019" name="Int. J. Syst. Evol. Microbiol.">
        <title>The Global Catalogue of Microorganisms (GCM) 10K type strain sequencing project: providing services to taxonomists for standard genome sequencing and annotation.</title>
        <authorList>
            <consortium name="The Broad Institute Genomics Platform"/>
            <consortium name="The Broad Institute Genome Sequencing Center for Infectious Disease"/>
            <person name="Wu L."/>
            <person name="Ma J."/>
        </authorList>
    </citation>
    <scope>NUCLEOTIDE SEQUENCE [LARGE SCALE GENOMIC DNA]</scope>
    <source>
        <strain evidence="1 2">WLHS5</strain>
    </source>
</reference>
<evidence type="ECO:0000313" key="2">
    <source>
        <dbReference type="Proteomes" id="UP001595898"/>
    </source>
</evidence>
<accession>A0ABD5PNP8</accession>
<dbReference type="PROSITE" id="PS51318">
    <property type="entry name" value="TAT"/>
    <property type="match status" value="1"/>
</dbReference>
<dbReference type="PROSITE" id="PS51257">
    <property type="entry name" value="PROKAR_LIPOPROTEIN"/>
    <property type="match status" value="1"/>
</dbReference>
<dbReference type="Proteomes" id="UP001595898">
    <property type="component" value="Unassembled WGS sequence"/>
</dbReference>
<dbReference type="RefSeq" id="WP_250141464.1">
    <property type="nucleotide sequence ID" value="NZ_JALIQP010000004.1"/>
</dbReference>
<dbReference type="InterPro" id="IPR045396">
    <property type="entry name" value="DUF6517"/>
</dbReference>
<dbReference type="InterPro" id="IPR006311">
    <property type="entry name" value="TAT_signal"/>
</dbReference>
<gene>
    <name evidence="1" type="ORF">ACFO5R_08975</name>
</gene>
<evidence type="ECO:0000313" key="1">
    <source>
        <dbReference type="EMBL" id="MFC4542058.1"/>
    </source>
</evidence>
<comment type="caution">
    <text evidence="1">The sequence shown here is derived from an EMBL/GenBank/DDBJ whole genome shotgun (WGS) entry which is preliminary data.</text>
</comment>
<proteinExistence type="predicted"/>